<reference evidence="5 6" key="1">
    <citation type="submission" date="2018-06" db="EMBL/GenBank/DDBJ databases">
        <title>Comparative genomics reveals the genomic features of Rhizophagus irregularis, R. cerebriforme, R. diaphanum and Gigaspora rosea, and their symbiotic lifestyle signature.</title>
        <authorList>
            <person name="Morin E."/>
            <person name="San Clemente H."/>
            <person name="Chen E.C.H."/>
            <person name="De La Providencia I."/>
            <person name="Hainaut M."/>
            <person name="Kuo A."/>
            <person name="Kohler A."/>
            <person name="Murat C."/>
            <person name="Tang N."/>
            <person name="Roy S."/>
            <person name="Loubradou J."/>
            <person name="Henrissat B."/>
            <person name="Grigoriev I.V."/>
            <person name="Corradi N."/>
            <person name="Roux C."/>
            <person name="Martin F.M."/>
        </authorList>
    </citation>
    <scope>NUCLEOTIDE SEQUENCE [LARGE SCALE GENOMIC DNA]</scope>
    <source>
        <strain evidence="5 6">DAOM 227022</strain>
    </source>
</reference>
<dbReference type="AlphaFoldDB" id="A0A397TEL8"/>
<organism evidence="5 6">
    <name type="scientific">Glomus cerebriforme</name>
    <dbReference type="NCBI Taxonomy" id="658196"/>
    <lineage>
        <taxon>Eukaryota</taxon>
        <taxon>Fungi</taxon>
        <taxon>Fungi incertae sedis</taxon>
        <taxon>Mucoromycota</taxon>
        <taxon>Glomeromycotina</taxon>
        <taxon>Glomeromycetes</taxon>
        <taxon>Glomerales</taxon>
        <taxon>Glomeraceae</taxon>
        <taxon>Glomus</taxon>
    </lineage>
</organism>
<dbReference type="InterPro" id="IPR050140">
    <property type="entry name" value="SRY-related_HMG-box_TF-like"/>
</dbReference>
<accession>A0A397TEL8</accession>
<comment type="caution">
    <text evidence="5">The sequence shown here is derived from an EMBL/GenBank/DDBJ whole genome shotgun (WGS) entry which is preliminary data.</text>
</comment>
<dbReference type="InterPro" id="IPR009071">
    <property type="entry name" value="HMG_box_dom"/>
</dbReference>
<dbReference type="PROSITE" id="PS50118">
    <property type="entry name" value="HMG_BOX_2"/>
    <property type="match status" value="1"/>
</dbReference>
<dbReference type="SMART" id="SM00398">
    <property type="entry name" value="HMG"/>
    <property type="match status" value="1"/>
</dbReference>
<dbReference type="PANTHER" id="PTHR10270">
    <property type="entry name" value="SOX TRANSCRIPTION FACTOR"/>
    <property type="match status" value="1"/>
</dbReference>
<dbReference type="Proteomes" id="UP000265703">
    <property type="component" value="Unassembled WGS sequence"/>
</dbReference>
<dbReference type="CDD" id="cd01389">
    <property type="entry name" value="HMG-box_ROX1-like"/>
    <property type="match status" value="1"/>
</dbReference>
<evidence type="ECO:0000256" key="3">
    <source>
        <dbReference type="PROSITE-ProRule" id="PRU00267"/>
    </source>
</evidence>
<evidence type="ECO:0000313" key="6">
    <source>
        <dbReference type="Proteomes" id="UP000265703"/>
    </source>
</evidence>
<dbReference type="Gene3D" id="1.10.30.10">
    <property type="entry name" value="High mobility group box domain"/>
    <property type="match status" value="1"/>
</dbReference>
<dbReference type="PANTHER" id="PTHR10270:SF161">
    <property type="entry name" value="SEX-DETERMINING REGION Y PROTEIN"/>
    <property type="match status" value="1"/>
</dbReference>
<evidence type="ECO:0000256" key="1">
    <source>
        <dbReference type="ARBA" id="ARBA00023125"/>
    </source>
</evidence>
<dbReference type="OrthoDB" id="6247875at2759"/>
<dbReference type="GO" id="GO:0030154">
    <property type="term" value="P:cell differentiation"/>
    <property type="evidence" value="ECO:0007669"/>
    <property type="project" value="TreeGrafter"/>
</dbReference>
<dbReference type="InterPro" id="IPR036910">
    <property type="entry name" value="HMG_box_dom_sf"/>
</dbReference>
<gene>
    <name evidence="5" type="ORF">C1645_756741</name>
</gene>
<dbReference type="SUPFAM" id="SSF47095">
    <property type="entry name" value="HMG-box"/>
    <property type="match status" value="1"/>
</dbReference>
<evidence type="ECO:0000259" key="4">
    <source>
        <dbReference type="PROSITE" id="PS50118"/>
    </source>
</evidence>
<dbReference type="Pfam" id="PF00505">
    <property type="entry name" value="HMG_box"/>
    <property type="match status" value="1"/>
</dbReference>
<keyword evidence="2" id="KW-0804">Transcription</keyword>
<evidence type="ECO:0000256" key="2">
    <source>
        <dbReference type="ARBA" id="ARBA00023163"/>
    </source>
</evidence>
<keyword evidence="3" id="KW-0539">Nucleus</keyword>
<name>A0A397TEL8_9GLOM</name>
<evidence type="ECO:0000313" key="5">
    <source>
        <dbReference type="EMBL" id="RIA95779.1"/>
    </source>
</evidence>
<feature type="domain" description="HMG box" evidence="4">
    <location>
        <begin position="70"/>
        <end position="141"/>
    </location>
</feature>
<sequence length="260" mass="29676">MASRIRLQKKLPPIFPSYNQNKVRVPDQSLVEQVINSIEPNIIEPILQQIFLPIKELIAPLPKKSRTNKIPRPQNPFVIYRRDTQAKLVVEKGSKFGSKLDYVSRVASKNWKNASNEIRNIYSFLAQLAKKIHEETYPDYVYQPKKKSDRISSIIAAFPIPSDVSDNDSHNSCLSDTSFPSLSALTPPADTYNNNPWPYPFTNTVSSSSSLASFNDTSESFTLSEMSGLRFLLPRLEHCRPIYMTDPYDRKMINKLHLAL</sequence>
<dbReference type="GO" id="GO:0000978">
    <property type="term" value="F:RNA polymerase II cis-regulatory region sequence-specific DNA binding"/>
    <property type="evidence" value="ECO:0007669"/>
    <property type="project" value="TreeGrafter"/>
</dbReference>
<feature type="DNA-binding region" description="HMG box" evidence="3">
    <location>
        <begin position="70"/>
        <end position="141"/>
    </location>
</feature>
<dbReference type="GO" id="GO:0005634">
    <property type="term" value="C:nucleus"/>
    <property type="evidence" value="ECO:0007669"/>
    <property type="project" value="UniProtKB-UniRule"/>
</dbReference>
<proteinExistence type="predicted"/>
<dbReference type="EMBL" id="QKYT01000055">
    <property type="protein sequence ID" value="RIA95779.1"/>
    <property type="molecule type" value="Genomic_DNA"/>
</dbReference>
<keyword evidence="1 3" id="KW-0238">DNA-binding</keyword>
<protein>
    <recommendedName>
        <fullName evidence="4">HMG box domain-containing protein</fullName>
    </recommendedName>
</protein>
<dbReference type="GO" id="GO:0001228">
    <property type="term" value="F:DNA-binding transcription activator activity, RNA polymerase II-specific"/>
    <property type="evidence" value="ECO:0007669"/>
    <property type="project" value="TreeGrafter"/>
</dbReference>
<keyword evidence="6" id="KW-1185">Reference proteome</keyword>